<name>A0ABU7C7N9_9TELE</name>
<dbReference type="InterPro" id="IPR011042">
    <property type="entry name" value="6-blade_b-propeller_TolB-like"/>
</dbReference>
<dbReference type="PANTHER" id="PTHR11219">
    <property type="entry name" value="TENEURIN AND N-ACETYLGLUCOSAMINE-1-PHOSPHODIESTER ALPHA-N-ACETYLGLUCOSAMINIDASE"/>
    <property type="match status" value="1"/>
</dbReference>
<keyword evidence="2" id="KW-0677">Repeat</keyword>
<accession>A0ABU7C7N9</accession>
<keyword evidence="6" id="KW-1185">Reference proteome</keyword>
<dbReference type="Pfam" id="PF25021">
    <property type="entry name" value="TEN_NHL"/>
    <property type="match status" value="1"/>
</dbReference>
<dbReference type="PANTHER" id="PTHR11219:SF63">
    <property type="entry name" value="TENEURIN-3 ISOFORM X1"/>
    <property type="match status" value="1"/>
</dbReference>
<feature type="non-terminal residue" evidence="5">
    <location>
        <position position="185"/>
    </location>
</feature>
<dbReference type="EMBL" id="JAHUTI010081213">
    <property type="protein sequence ID" value="MED6258743.1"/>
    <property type="molecule type" value="Genomic_DNA"/>
</dbReference>
<proteinExistence type="predicted"/>
<evidence type="ECO:0000256" key="3">
    <source>
        <dbReference type="ARBA" id="ARBA00023157"/>
    </source>
</evidence>
<evidence type="ECO:0000259" key="4">
    <source>
        <dbReference type="Pfam" id="PF25021"/>
    </source>
</evidence>
<dbReference type="Proteomes" id="UP001345963">
    <property type="component" value="Unassembled WGS sequence"/>
</dbReference>
<reference evidence="5 6" key="1">
    <citation type="submission" date="2021-07" db="EMBL/GenBank/DDBJ databases">
        <authorList>
            <person name="Palmer J.M."/>
        </authorList>
    </citation>
    <scope>NUCLEOTIDE SEQUENCE [LARGE SCALE GENOMIC DNA]</scope>
    <source>
        <strain evidence="5 6">AT_MEX2019</strain>
        <tissue evidence="5">Muscle</tissue>
    </source>
</reference>
<evidence type="ECO:0000313" key="5">
    <source>
        <dbReference type="EMBL" id="MED6258743.1"/>
    </source>
</evidence>
<evidence type="ECO:0000313" key="6">
    <source>
        <dbReference type="Proteomes" id="UP001345963"/>
    </source>
</evidence>
<gene>
    <name evidence="5" type="primary">TENM3_3</name>
    <name evidence="5" type="ORF">ATANTOWER_011772</name>
</gene>
<dbReference type="Gene3D" id="2.120.10.30">
    <property type="entry name" value="TolB, C-terminal domain"/>
    <property type="match status" value="1"/>
</dbReference>
<feature type="domain" description="Teneurin NHL" evidence="4">
    <location>
        <begin position="29"/>
        <end position="172"/>
    </location>
</feature>
<organism evidence="5 6">
    <name type="scientific">Ataeniobius toweri</name>
    <dbReference type="NCBI Taxonomy" id="208326"/>
    <lineage>
        <taxon>Eukaryota</taxon>
        <taxon>Metazoa</taxon>
        <taxon>Chordata</taxon>
        <taxon>Craniata</taxon>
        <taxon>Vertebrata</taxon>
        <taxon>Euteleostomi</taxon>
        <taxon>Actinopterygii</taxon>
        <taxon>Neopterygii</taxon>
        <taxon>Teleostei</taxon>
        <taxon>Neoteleostei</taxon>
        <taxon>Acanthomorphata</taxon>
        <taxon>Ovalentaria</taxon>
        <taxon>Atherinomorphae</taxon>
        <taxon>Cyprinodontiformes</taxon>
        <taxon>Goodeidae</taxon>
        <taxon>Ataeniobius</taxon>
    </lineage>
</organism>
<dbReference type="SUPFAM" id="SSF63825">
    <property type="entry name" value="YWTD domain"/>
    <property type="match status" value="1"/>
</dbReference>
<comment type="caution">
    <text evidence="5">The sequence shown here is derived from an EMBL/GenBank/DDBJ whole genome shotgun (WGS) entry which is preliminary data.</text>
</comment>
<evidence type="ECO:0000256" key="1">
    <source>
        <dbReference type="ARBA" id="ARBA00022536"/>
    </source>
</evidence>
<keyword evidence="3" id="KW-1015">Disulfide bond</keyword>
<sequence>MFQFHCLYSLSSFSASTAPCHRNKDFRHSNNPAHRYYLATDPVTGQMYVSDTNSRRIYRPKILSGTKELQSNTEVVAGTGEHCLPFDENHCGDGGKAPEASLTGPKGIAVNKNGLIYFVDGTTIRKVDQNGIISTFLGSNDLTSARPLTCDSSMDINQVTSTKKCQKAVNTFAECVTVPPCAPSS</sequence>
<dbReference type="InterPro" id="IPR056822">
    <property type="entry name" value="TEN_NHL"/>
</dbReference>
<dbReference type="InterPro" id="IPR051216">
    <property type="entry name" value="Teneurin"/>
</dbReference>
<evidence type="ECO:0000256" key="2">
    <source>
        <dbReference type="ARBA" id="ARBA00022737"/>
    </source>
</evidence>
<keyword evidence="1" id="KW-0245">EGF-like domain</keyword>
<protein>
    <submittedName>
        <fullName evidence="5">Teneurin-3</fullName>
    </submittedName>
</protein>